<evidence type="ECO:0000313" key="1">
    <source>
        <dbReference type="EMBL" id="KIX14971.1"/>
    </source>
</evidence>
<protein>
    <submittedName>
        <fullName evidence="1">Uncharacterized protein</fullName>
    </submittedName>
</protein>
<comment type="caution">
    <text evidence="1">The sequence shown here is derived from an EMBL/GenBank/DDBJ whole genome shotgun (WGS) entry which is preliminary data.</text>
</comment>
<dbReference type="AlphaFoldDB" id="A0A0D2JGV4"/>
<dbReference type="RefSeq" id="WP_044347247.1">
    <property type="nucleotide sequence ID" value="NZ_AZAC01000005.1"/>
</dbReference>
<dbReference type="OrthoDB" id="5459976at2"/>
<dbReference type="InParanoid" id="A0A0D2JGV4"/>
<accession>A0A0D2JGV4</accession>
<name>A0A0D2JGV4_9BACT</name>
<reference evidence="1 2" key="1">
    <citation type="submission" date="2013-11" db="EMBL/GenBank/DDBJ databases">
        <title>Metagenomic analysis of a methanogenic consortium involved in long chain n-alkane degradation.</title>
        <authorList>
            <person name="Davidova I.A."/>
            <person name="Callaghan A.V."/>
            <person name="Wawrik B."/>
            <person name="Pruitt S."/>
            <person name="Marks C."/>
            <person name="Duncan K.E."/>
            <person name="Suflita J.M."/>
        </authorList>
    </citation>
    <scope>NUCLEOTIDE SEQUENCE [LARGE SCALE GENOMIC DNA]</scope>
    <source>
        <strain evidence="1 2">SPR</strain>
    </source>
</reference>
<dbReference type="STRING" id="1429043.X474_05635"/>
<gene>
    <name evidence="1" type="ORF">X474_05635</name>
</gene>
<keyword evidence="2" id="KW-1185">Reference proteome</keyword>
<dbReference type="EMBL" id="AZAC01000005">
    <property type="protein sequence ID" value="KIX14971.1"/>
    <property type="molecule type" value="Genomic_DNA"/>
</dbReference>
<evidence type="ECO:0000313" key="2">
    <source>
        <dbReference type="Proteomes" id="UP000032233"/>
    </source>
</evidence>
<organism evidence="1 2">
    <name type="scientific">Dethiosulfatarculus sandiegensis</name>
    <dbReference type="NCBI Taxonomy" id="1429043"/>
    <lineage>
        <taxon>Bacteria</taxon>
        <taxon>Pseudomonadati</taxon>
        <taxon>Thermodesulfobacteriota</taxon>
        <taxon>Desulfarculia</taxon>
        <taxon>Desulfarculales</taxon>
        <taxon>Desulfarculaceae</taxon>
        <taxon>Dethiosulfatarculus</taxon>
    </lineage>
</organism>
<dbReference type="Proteomes" id="UP000032233">
    <property type="component" value="Unassembled WGS sequence"/>
</dbReference>
<proteinExistence type="predicted"/>
<sequence length="117" mass="12801">MVTEIEKVAAAVREQYPSIHAFCRASGLSRTVVYQVLGGRYQGNIGRQLTRINQALASQKQEATKLPSVAELEEIIRLAACKRCPVAGQAEICKKCAPTHLLQAQAVHDFLQGKLGR</sequence>